<dbReference type="Gene3D" id="3.20.20.70">
    <property type="entry name" value="Aldolase class I"/>
    <property type="match status" value="1"/>
</dbReference>
<keyword evidence="1" id="KW-0949">S-adenosyl-L-methionine</keyword>
<dbReference type="SFLD" id="SFLDS00029">
    <property type="entry name" value="Radical_SAM"/>
    <property type="match status" value="1"/>
</dbReference>
<dbReference type="InterPro" id="IPR058240">
    <property type="entry name" value="rSAM_sf"/>
</dbReference>
<keyword evidence="3" id="KW-0408">Iron</keyword>
<dbReference type="Proteomes" id="UP000292695">
    <property type="component" value="Unassembled WGS sequence"/>
</dbReference>
<proteinExistence type="predicted"/>
<reference evidence="5 6" key="1">
    <citation type="submission" date="2019-02" db="EMBL/GenBank/DDBJ databases">
        <title>Kribbella capetownensis sp. nov. and Kribbella speibonae sp. nov., isolated from soil.</title>
        <authorList>
            <person name="Curtis S.M."/>
            <person name="Norton I."/>
            <person name="Everest G.J."/>
            <person name="Meyers P.R."/>
        </authorList>
    </citation>
    <scope>NUCLEOTIDE SEQUENCE [LARGE SCALE GENOMIC DNA]</scope>
    <source>
        <strain evidence="5 6">DSM 27082</strain>
    </source>
</reference>
<evidence type="ECO:0000313" key="6">
    <source>
        <dbReference type="Proteomes" id="UP000292695"/>
    </source>
</evidence>
<dbReference type="GO" id="GO:0003824">
    <property type="term" value="F:catalytic activity"/>
    <property type="evidence" value="ECO:0007669"/>
    <property type="project" value="InterPro"/>
</dbReference>
<dbReference type="EMBL" id="SJKA01000002">
    <property type="protein sequence ID" value="TCC39365.1"/>
    <property type="molecule type" value="Genomic_DNA"/>
</dbReference>
<evidence type="ECO:0000313" key="5">
    <source>
        <dbReference type="EMBL" id="TCC39365.1"/>
    </source>
</evidence>
<evidence type="ECO:0008006" key="7">
    <source>
        <dbReference type="Google" id="ProtNLM"/>
    </source>
</evidence>
<evidence type="ECO:0000256" key="2">
    <source>
        <dbReference type="ARBA" id="ARBA00022723"/>
    </source>
</evidence>
<dbReference type="OrthoDB" id="9782387at2"/>
<comment type="caution">
    <text evidence="5">The sequence shown here is derived from an EMBL/GenBank/DDBJ whole genome shotgun (WGS) entry which is preliminary data.</text>
</comment>
<name>A0A4R0JCL4_9ACTN</name>
<gene>
    <name evidence="5" type="ORF">E0H50_05355</name>
</gene>
<evidence type="ECO:0000256" key="3">
    <source>
        <dbReference type="ARBA" id="ARBA00023004"/>
    </source>
</evidence>
<organism evidence="5 6">
    <name type="scientific">Kribbella sindirgiensis</name>
    <dbReference type="NCBI Taxonomy" id="1124744"/>
    <lineage>
        <taxon>Bacteria</taxon>
        <taxon>Bacillati</taxon>
        <taxon>Actinomycetota</taxon>
        <taxon>Actinomycetes</taxon>
        <taxon>Propionibacteriales</taxon>
        <taxon>Kribbellaceae</taxon>
        <taxon>Kribbella</taxon>
    </lineage>
</organism>
<protein>
    <recommendedName>
        <fullName evidence="7">Radical SAM protein</fullName>
    </recommendedName>
</protein>
<sequence>MNSIDTDEYSTRLREKAIDVATNRILISRIGDSAQEDDLTEPSNCGGLGRIRHFVRSTVDGWPDNPLPIDPALQRLGLPGQDSIEAQVFQNAACNWRCWYCFVPFSLLSANESRSQWVSSDELVDMYASLPNRPRMIDCSGGQPDLVPEWVPWMMQSLINAGLADSTYLWSDDNLSNDYFWRYLDDSQLDLIRQYRSYGRVCCFKGYDETSFAFNTKADPSLFQRQFELFGRLLSLGIDLYAYVTFTTPTLVDIEGRMERFLDRLMSLHPNLPLRTVPLRIENYGVVSSRVGLVEQRALIDQDAAIVEWNRIVHERFSEKQRSLPVTEINLHAE</sequence>
<dbReference type="AlphaFoldDB" id="A0A4R0JCL4"/>
<keyword evidence="4" id="KW-0411">Iron-sulfur</keyword>
<dbReference type="GO" id="GO:0051536">
    <property type="term" value="F:iron-sulfur cluster binding"/>
    <property type="evidence" value="ECO:0007669"/>
    <property type="project" value="UniProtKB-KW"/>
</dbReference>
<evidence type="ECO:0000256" key="4">
    <source>
        <dbReference type="ARBA" id="ARBA00023014"/>
    </source>
</evidence>
<dbReference type="InterPro" id="IPR013785">
    <property type="entry name" value="Aldolase_TIM"/>
</dbReference>
<dbReference type="RefSeq" id="WP_131285410.1">
    <property type="nucleotide sequence ID" value="NZ_SJKA01000002.1"/>
</dbReference>
<dbReference type="InterPro" id="IPR007197">
    <property type="entry name" value="rSAM"/>
</dbReference>
<dbReference type="SUPFAM" id="SSF102114">
    <property type="entry name" value="Radical SAM enzymes"/>
    <property type="match status" value="1"/>
</dbReference>
<keyword evidence="2" id="KW-0479">Metal-binding</keyword>
<keyword evidence="6" id="KW-1185">Reference proteome</keyword>
<dbReference type="GO" id="GO:0046872">
    <property type="term" value="F:metal ion binding"/>
    <property type="evidence" value="ECO:0007669"/>
    <property type="project" value="UniProtKB-KW"/>
</dbReference>
<evidence type="ECO:0000256" key="1">
    <source>
        <dbReference type="ARBA" id="ARBA00022691"/>
    </source>
</evidence>
<accession>A0A4R0JCL4</accession>